<dbReference type="Proteomes" id="UP000010824">
    <property type="component" value="Chromosome"/>
</dbReference>
<dbReference type="eggNOG" id="arCOG02400">
    <property type="taxonomic scope" value="Archaea"/>
</dbReference>
<sequence>MKPVLATLRQKYPELDVEELEIWHNQTNQQTFAAMSRQYGLKNAGIPLVLIGDTVLAGDGQIIAHLEERVLLEKERLHSGDTTPDTMAPGMVSTGPAVLTPQMVVVPALVDSLNPCALSVLVFLLISIAAAANRRRIFLIGGSYIAAVFLFHLFMGIGIFSFVTLTGLSKAFALIGAAVAVILGLITLSDVIRNKETFFLSVSESGKGVMSQYIRIASIPAAFVLGVLAGLLGFSCTGGIYISILALMSRSLTFTAGLPYLLLYNIIFVLPLVLITLLAAYGMSPEKADSWRVEHKRALRLVIGLVLVALGVVVFFGWFG</sequence>
<dbReference type="InParanoid" id="L0HBK0"/>
<dbReference type="STRING" id="593750.Metfor_0080"/>
<name>L0HBK0_METFS</name>
<keyword evidence="1" id="KW-0472">Membrane</keyword>
<evidence type="ECO:0000256" key="1">
    <source>
        <dbReference type="SAM" id="Phobius"/>
    </source>
</evidence>
<feature type="transmembrane region" description="Helical" evidence="1">
    <location>
        <begin position="144"/>
        <end position="165"/>
    </location>
</feature>
<organism evidence="2 3">
    <name type="scientific">Methanoregula formicica (strain DSM 22288 / NBRC 105244 / SMSP)</name>
    <dbReference type="NCBI Taxonomy" id="593750"/>
    <lineage>
        <taxon>Archaea</taxon>
        <taxon>Methanobacteriati</taxon>
        <taxon>Methanobacteriota</taxon>
        <taxon>Stenosarchaea group</taxon>
        <taxon>Methanomicrobia</taxon>
        <taxon>Methanomicrobiales</taxon>
        <taxon>Methanoregulaceae</taxon>
        <taxon>Methanoregula</taxon>
    </lineage>
</organism>
<dbReference type="EMBL" id="CP003167">
    <property type="protein sequence ID" value="AGB01166.1"/>
    <property type="molecule type" value="Genomic_DNA"/>
</dbReference>
<keyword evidence="1" id="KW-0812">Transmembrane</keyword>
<dbReference type="GeneID" id="14308753"/>
<protein>
    <submittedName>
        <fullName evidence="2">Cytochrome c biogenesis protein</fullName>
    </submittedName>
</protein>
<feature type="transmembrane region" description="Helical" evidence="1">
    <location>
        <begin position="262"/>
        <end position="281"/>
    </location>
</feature>
<keyword evidence="1" id="KW-1133">Transmembrane helix</keyword>
<dbReference type="KEGG" id="mfo:Metfor_0080"/>
<dbReference type="PANTHER" id="PTHR31272:SF9">
    <property type="entry name" value="BLL1027 PROTEIN"/>
    <property type="match status" value="1"/>
</dbReference>
<evidence type="ECO:0000313" key="3">
    <source>
        <dbReference type="Proteomes" id="UP000010824"/>
    </source>
</evidence>
<dbReference type="HOGENOM" id="CLU_046133_1_0_2"/>
<keyword evidence="3" id="KW-1185">Reference proteome</keyword>
<feature type="transmembrane region" description="Helical" evidence="1">
    <location>
        <begin position="301"/>
        <end position="319"/>
    </location>
</feature>
<feature type="transmembrane region" description="Helical" evidence="1">
    <location>
        <begin position="171"/>
        <end position="192"/>
    </location>
</feature>
<dbReference type="OrthoDB" id="121818at2157"/>
<dbReference type="RefSeq" id="WP_015284130.1">
    <property type="nucleotide sequence ID" value="NC_019943.1"/>
</dbReference>
<proteinExistence type="predicted"/>
<dbReference type="InterPro" id="IPR051790">
    <property type="entry name" value="Cytochrome_c-biogenesis_DsbD"/>
</dbReference>
<feature type="transmembrane region" description="Helical" evidence="1">
    <location>
        <begin position="213"/>
        <end position="242"/>
    </location>
</feature>
<dbReference type="AlphaFoldDB" id="L0HBK0"/>
<feature type="transmembrane region" description="Helical" evidence="1">
    <location>
        <begin position="112"/>
        <end position="132"/>
    </location>
</feature>
<evidence type="ECO:0000313" key="2">
    <source>
        <dbReference type="EMBL" id="AGB01166.1"/>
    </source>
</evidence>
<accession>L0HBK0</accession>
<reference evidence="2 3" key="2">
    <citation type="journal article" date="2014" name="Genome Announc.">
        <title>Complete Genome Sequence of Methanoregula formicica SMSPT, a Mesophilic Hydrogenotrophic Methanogen Isolated from a Methanogenic Upflow Anaerobic Sludge Blanket Reactor.</title>
        <authorList>
            <person name="Yamamoto K."/>
            <person name="Tamaki H."/>
            <person name="Cadillo-Quiroz H."/>
            <person name="Imachi H."/>
            <person name="Kyrpides N."/>
            <person name="Woyke T."/>
            <person name="Goodwin L."/>
            <person name="Zinder S.H."/>
            <person name="Kamagata Y."/>
            <person name="Liu W.T."/>
        </authorList>
    </citation>
    <scope>NUCLEOTIDE SEQUENCE [LARGE SCALE GENOMIC DNA]</scope>
    <source>
        <strain evidence="3">DSM 22288 / NBRC 105244 / SMSP</strain>
    </source>
</reference>
<gene>
    <name evidence="2" type="ordered locus">Metfor_0080</name>
</gene>
<reference evidence="3" key="1">
    <citation type="submission" date="2011-12" db="EMBL/GenBank/DDBJ databases">
        <title>Complete sequence of Methanoregula formicicum SMSP.</title>
        <authorList>
            <person name="Lucas S."/>
            <person name="Han J."/>
            <person name="Lapidus A."/>
            <person name="Cheng J.-F."/>
            <person name="Goodwin L."/>
            <person name="Pitluck S."/>
            <person name="Peters L."/>
            <person name="Ovchinnikova G."/>
            <person name="Teshima H."/>
            <person name="Detter J.C."/>
            <person name="Han C."/>
            <person name="Tapia R."/>
            <person name="Land M."/>
            <person name="Hauser L."/>
            <person name="Kyrpides N."/>
            <person name="Ivanova N."/>
            <person name="Pagani I."/>
            <person name="Imachi H."/>
            <person name="Tamaki H."/>
            <person name="Sekiguchi Y."/>
            <person name="Kamagata Y."/>
            <person name="Cadillo-Quiroz H."/>
            <person name="Zinder S."/>
            <person name="Liu W.-T."/>
            <person name="Woyke T."/>
        </authorList>
    </citation>
    <scope>NUCLEOTIDE SEQUENCE [LARGE SCALE GENOMIC DNA]</scope>
    <source>
        <strain evidence="3">DSM 22288 / NBRC 105244 / SMSP</strain>
    </source>
</reference>
<dbReference type="PANTHER" id="PTHR31272">
    <property type="entry name" value="CYTOCHROME C-TYPE BIOGENESIS PROTEIN HI_1454-RELATED"/>
    <property type="match status" value="1"/>
</dbReference>